<dbReference type="Pfam" id="PF08235">
    <property type="entry name" value="LNS2"/>
    <property type="match status" value="1"/>
</dbReference>
<feature type="region of interest" description="Disordered" evidence="3">
    <location>
        <begin position="122"/>
        <end position="180"/>
    </location>
</feature>
<dbReference type="PANTHER" id="PTHR12181">
    <property type="entry name" value="LIPIN"/>
    <property type="match status" value="1"/>
</dbReference>
<dbReference type="EMBL" id="JAUCMV010000003">
    <property type="protein sequence ID" value="KAK0411005.1"/>
    <property type="molecule type" value="Genomic_DNA"/>
</dbReference>
<feature type="compositionally biased region" description="Basic and acidic residues" evidence="3">
    <location>
        <begin position="162"/>
        <end position="176"/>
    </location>
</feature>
<feature type="compositionally biased region" description="Polar residues" evidence="3">
    <location>
        <begin position="433"/>
        <end position="445"/>
    </location>
</feature>
<feature type="compositionally biased region" description="Basic and acidic residues" evidence="3">
    <location>
        <begin position="331"/>
        <end position="345"/>
    </location>
</feature>
<dbReference type="InterPro" id="IPR007651">
    <property type="entry name" value="Lipin_N"/>
</dbReference>
<dbReference type="Pfam" id="PF04571">
    <property type="entry name" value="Lipin_N"/>
    <property type="match status" value="1"/>
</dbReference>
<comment type="similarity">
    <text evidence="2">Belongs to the lipin family.</text>
</comment>
<protein>
    <recommendedName>
        <fullName evidence="4">LNS2/PITP domain-containing protein</fullName>
    </recommendedName>
</protein>
<proteinExistence type="inferred from homology"/>
<dbReference type="InterPro" id="IPR036412">
    <property type="entry name" value="HAD-like_sf"/>
</dbReference>
<dbReference type="Proteomes" id="UP001175271">
    <property type="component" value="Unassembled WGS sequence"/>
</dbReference>
<feature type="domain" description="LNS2/PITP" evidence="4">
    <location>
        <begin position="566"/>
        <end position="721"/>
    </location>
</feature>
<name>A0AA39LVM6_9BILA</name>
<feature type="region of interest" description="Disordered" evidence="3">
    <location>
        <begin position="464"/>
        <end position="502"/>
    </location>
</feature>
<evidence type="ECO:0000313" key="5">
    <source>
        <dbReference type="EMBL" id="KAK0411005.1"/>
    </source>
</evidence>
<dbReference type="GO" id="GO:0008195">
    <property type="term" value="F:phosphatidate phosphatase activity"/>
    <property type="evidence" value="ECO:0007669"/>
    <property type="project" value="UniProtKB-EC"/>
</dbReference>
<feature type="compositionally biased region" description="Polar residues" evidence="3">
    <location>
        <begin position="391"/>
        <end position="402"/>
    </location>
</feature>
<dbReference type="InterPro" id="IPR026058">
    <property type="entry name" value="LIPIN"/>
</dbReference>
<dbReference type="GO" id="GO:0009062">
    <property type="term" value="P:fatty acid catabolic process"/>
    <property type="evidence" value="ECO:0007669"/>
    <property type="project" value="TreeGrafter"/>
</dbReference>
<evidence type="ECO:0000256" key="3">
    <source>
        <dbReference type="SAM" id="MobiDB-lite"/>
    </source>
</evidence>
<feature type="compositionally biased region" description="Basic and acidic residues" evidence="3">
    <location>
        <begin position="282"/>
        <end position="296"/>
    </location>
</feature>
<dbReference type="SMART" id="SM00775">
    <property type="entry name" value="LNS2"/>
    <property type="match status" value="1"/>
</dbReference>
<evidence type="ECO:0000256" key="2">
    <source>
        <dbReference type="ARBA" id="ARBA00005476"/>
    </source>
</evidence>
<feature type="compositionally biased region" description="Polar residues" evidence="3">
    <location>
        <begin position="206"/>
        <end position="218"/>
    </location>
</feature>
<feature type="compositionally biased region" description="Polar residues" evidence="3">
    <location>
        <begin position="464"/>
        <end position="478"/>
    </location>
</feature>
<feature type="region of interest" description="Disordered" evidence="3">
    <location>
        <begin position="206"/>
        <end position="346"/>
    </location>
</feature>
<comment type="caution">
    <text evidence="5">The sequence shown here is derived from an EMBL/GenBank/DDBJ whole genome shotgun (WGS) entry which is preliminary data.</text>
</comment>
<dbReference type="PANTHER" id="PTHR12181:SF12">
    <property type="entry name" value="PHOSPHATIDATE PHOSPHATASE"/>
    <property type="match status" value="1"/>
</dbReference>
<dbReference type="GO" id="GO:0032869">
    <property type="term" value="P:cellular response to insulin stimulus"/>
    <property type="evidence" value="ECO:0007669"/>
    <property type="project" value="TreeGrafter"/>
</dbReference>
<evidence type="ECO:0000259" key="4">
    <source>
        <dbReference type="SMART" id="SM00775"/>
    </source>
</evidence>
<keyword evidence="6" id="KW-1185">Reference proteome</keyword>
<feature type="region of interest" description="Disordered" evidence="3">
    <location>
        <begin position="391"/>
        <end position="445"/>
    </location>
</feature>
<evidence type="ECO:0000256" key="1">
    <source>
        <dbReference type="ARBA" id="ARBA00001180"/>
    </source>
</evidence>
<dbReference type="GO" id="GO:0045944">
    <property type="term" value="P:positive regulation of transcription by RNA polymerase II"/>
    <property type="evidence" value="ECO:0007669"/>
    <property type="project" value="TreeGrafter"/>
</dbReference>
<feature type="compositionally biased region" description="Low complexity" evidence="3">
    <location>
        <begin position="143"/>
        <end position="153"/>
    </location>
</feature>
<dbReference type="InterPro" id="IPR013209">
    <property type="entry name" value="LNS2"/>
</dbReference>
<evidence type="ECO:0000313" key="6">
    <source>
        <dbReference type="Proteomes" id="UP001175271"/>
    </source>
</evidence>
<organism evidence="5 6">
    <name type="scientific">Steinernema hermaphroditum</name>
    <dbReference type="NCBI Taxonomy" id="289476"/>
    <lineage>
        <taxon>Eukaryota</taxon>
        <taxon>Metazoa</taxon>
        <taxon>Ecdysozoa</taxon>
        <taxon>Nematoda</taxon>
        <taxon>Chromadorea</taxon>
        <taxon>Rhabditida</taxon>
        <taxon>Tylenchina</taxon>
        <taxon>Panagrolaimomorpha</taxon>
        <taxon>Strongyloidoidea</taxon>
        <taxon>Steinernematidae</taxon>
        <taxon>Steinernema</taxon>
    </lineage>
</organism>
<accession>A0AA39LVM6</accession>
<dbReference type="AlphaFoldDB" id="A0AA39LVM6"/>
<feature type="compositionally biased region" description="Basic and acidic residues" evidence="3">
    <location>
        <begin position="258"/>
        <end position="267"/>
    </location>
</feature>
<dbReference type="SUPFAM" id="SSF56784">
    <property type="entry name" value="HAD-like"/>
    <property type="match status" value="1"/>
</dbReference>
<dbReference type="GO" id="GO:0019432">
    <property type="term" value="P:triglyceride biosynthetic process"/>
    <property type="evidence" value="ECO:0007669"/>
    <property type="project" value="TreeGrafter"/>
</dbReference>
<feature type="region of interest" description="Disordered" evidence="3">
    <location>
        <begin position="918"/>
        <end position="949"/>
    </location>
</feature>
<gene>
    <name evidence="5" type="ORF">QR680_005426</name>
</gene>
<dbReference type="InterPro" id="IPR031315">
    <property type="entry name" value="LNS2/PITP"/>
</dbReference>
<feature type="compositionally biased region" description="Low complexity" evidence="3">
    <location>
        <begin position="486"/>
        <end position="499"/>
    </location>
</feature>
<dbReference type="GO" id="GO:0005634">
    <property type="term" value="C:nucleus"/>
    <property type="evidence" value="ECO:0007669"/>
    <property type="project" value="TreeGrafter"/>
</dbReference>
<feature type="compositionally biased region" description="Basic and acidic residues" evidence="3">
    <location>
        <begin position="125"/>
        <end position="137"/>
    </location>
</feature>
<reference evidence="5" key="1">
    <citation type="submission" date="2023-06" db="EMBL/GenBank/DDBJ databases">
        <title>Genomic analysis of the entomopathogenic nematode Steinernema hermaphroditum.</title>
        <authorList>
            <person name="Schwarz E.M."/>
            <person name="Heppert J.K."/>
            <person name="Baniya A."/>
            <person name="Schwartz H.T."/>
            <person name="Tan C.-H."/>
            <person name="Antoshechkin I."/>
            <person name="Sternberg P.W."/>
            <person name="Goodrich-Blair H."/>
            <person name="Dillman A.R."/>
        </authorList>
    </citation>
    <scope>NUCLEOTIDE SEQUENCE</scope>
    <source>
        <strain evidence="5">PS9179</strain>
        <tissue evidence="5">Whole animal</tissue>
    </source>
</reference>
<feature type="compositionally biased region" description="Low complexity" evidence="3">
    <location>
        <begin position="928"/>
        <end position="948"/>
    </location>
</feature>
<sequence>MEYAYRLMRNVKYFYNTMNPATLSGAIDVIVVEQPDGTYLSTPFHCRFGKYGVFNSDEKYVDITINGVEIDLQMKLGENGIAFFVETTEEDDIPEYLVTSPLPDAPCPETDKVLAESAKVLKRQQRSETRARIESKRSQHNLSESSSISRSPSPVNRLLKPSKTDRNPSPRTERRSSLRKLKLPFSSSVFSSRRYRSLPDLSAVVQSTESGEHSPQSSKLKHSRSTVLKRSLSKPPSDRRQPKVTFSIVPDALSGSIPEKRPKRDNSLNESEDERSSTSSDQRQKESSSYEDRSRIADGALSDSEVDRQRNLPAGNDVSVWNWGQIPDSTTDTKPKKSAEEKKQESGYSWWFGWRRKSAPKAEPEEQQGIYLDDLTNDPEKMEKYLGTSLQDTRVDSGNGSIASPVPASPTELSPATLEEMVTQSDDEKTPTTEKVQPPSASSIENGLMKADVVEAQLLAGTTSSENAAEIEVSSTSSGERKQRHVSGASSASDSAVVSNDEGFNSDSVPYSRIRFIRSLRLPSDKLKKLGLKYGSNEARFSITTKFQGTSWCSCHIYLYKWNERLVISDIDGTITKSDVLGHVIPAIGGDWAHAGVAELYTRIKNNGYNLIYLSSRAIGQSHYTKKYLQSVAQDSKVLPDGPVLLSPDSVLVAFRREVIERKPYEFKIAALSDLKNLFPVKQPFSAGFGNRDTDVKSYTAVGIPDERILIINPQGNLKRADSIGYVSSYESMAMETVDYLFPPLVAQDADDHIVSNADRSQKRVHLKPLFTKPEKFSSFTHWHIKPRETLQLTATDFADYDAEQAANQKSNAMEAVVPMEQEIVKHPKSAKKVTWSPTISVYMIHPVADPQTTPTRLSPSARRSWIQQSLGIVSDDEEEEEVLRLCGWDEDVVLVDEAPPMRESPKGSVAQRTYPPARKMMRRHSSIRATSTSAPPAPSTSSNSVASDMAPMARKCTLGARESFLVEFERELTLESWPPASASNENKENLSFLRNSSLLERAFNGDDVMDHDESSRESAMGSTIPNAEKPYDFWDDVTY</sequence>
<dbReference type="GO" id="GO:0003713">
    <property type="term" value="F:transcription coactivator activity"/>
    <property type="evidence" value="ECO:0007669"/>
    <property type="project" value="TreeGrafter"/>
</dbReference>
<comment type="catalytic activity">
    <reaction evidence="1">
        <text>a 1,2-diacyl-sn-glycero-3-phosphate + H2O = a 1,2-diacyl-sn-glycerol + phosphate</text>
        <dbReference type="Rhea" id="RHEA:27429"/>
        <dbReference type="ChEBI" id="CHEBI:15377"/>
        <dbReference type="ChEBI" id="CHEBI:17815"/>
        <dbReference type="ChEBI" id="CHEBI:43474"/>
        <dbReference type="ChEBI" id="CHEBI:58608"/>
        <dbReference type="EC" id="3.1.3.4"/>
    </reaction>
    <physiologicalReaction direction="left-to-right" evidence="1">
        <dbReference type="Rhea" id="RHEA:27430"/>
    </physiologicalReaction>
</comment>